<dbReference type="Pfam" id="PF03992">
    <property type="entry name" value="ABM"/>
    <property type="match status" value="1"/>
</dbReference>
<dbReference type="GO" id="GO:0004497">
    <property type="term" value="F:monooxygenase activity"/>
    <property type="evidence" value="ECO:0007669"/>
    <property type="project" value="UniProtKB-KW"/>
</dbReference>
<sequence>MFKLLKVLGRKLGVLVVSTVLGWVVLLGNPLSATADKAPQSMMFDATTDGVTIAAIYETTPDTQKEIVSSVLKSSKSFFKKAPGFSSFSVLQSEDGTRVIALTQWQDAASYEASLTQSTEDYAAKYSKKEKSKDKVTAEPTKTIMFKVEQTLAPPGMKAAIRGKNALVQFSEITANSPDDITTLLTAAEEQLPHITEMYPAPRSAVLLKSVDSADLAMLASWGYVEEFDDLTLVPTLAVLPDDVSTLTANDEHLYEVMKIIAAKPEKSEAKDD</sequence>
<keyword evidence="2" id="KW-0503">Monooxygenase</keyword>
<evidence type="ECO:0000313" key="3">
    <source>
        <dbReference type="Proteomes" id="UP001163152"/>
    </source>
</evidence>
<accession>A0A9E8ZIT3</accession>
<keyword evidence="3" id="KW-1185">Reference proteome</keyword>
<name>A0A9E8ZIT3_9CYAN</name>
<dbReference type="EMBL" id="CP113797">
    <property type="protein sequence ID" value="WAL62025.1"/>
    <property type="molecule type" value="Genomic_DNA"/>
</dbReference>
<keyword evidence="2" id="KW-0560">Oxidoreductase</keyword>
<dbReference type="InterPro" id="IPR007138">
    <property type="entry name" value="ABM_dom"/>
</dbReference>
<feature type="domain" description="ABM" evidence="1">
    <location>
        <begin position="51"/>
        <end position="145"/>
    </location>
</feature>
<evidence type="ECO:0000313" key="2">
    <source>
        <dbReference type="EMBL" id="WAL62025.1"/>
    </source>
</evidence>
<protein>
    <submittedName>
        <fullName evidence="2">Antibiotic biosynthesis monooxygenase</fullName>
    </submittedName>
</protein>
<dbReference type="InterPro" id="IPR011008">
    <property type="entry name" value="Dimeric_a/b-barrel"/>
</dbReference>
<dbReference type="Proteomes" id="UP001163152">
    <property type="component" value="Chromosome"/>
</dbReference>
<evidence type="ECO:0000259" key="1">
    <source>
        <dbReference type="PROSITE" id="PS51725"/>
    </source>
</evidence>
<dbReference type="SUPFAM" id="SSF54909">
    <property type="entry name" value="Dimeric alpha+beta barrel"/>
    <property type="match status" value="1"/>
</dbReference>
<dbReference type="AlphaFoldDB" id="A0A9E8ZIT3"/>
<gene>
    <name evidence="2" type="ORF">OXH18_08595</name>
</gene>
<organism evidence="2 3">
    <name type="scientific">Thermocoleostomius sinensis A174</name>
    <dbReference type="NCBI Taxonomy" id="2016057"/>
    <lineage>
        <taxon>Bacteria</taxon>
        <taxon>Bacillati</taxon>
        <taxon>Cyanobacteriota</taxon>
        <taxon>Cyanophyceae</taxon>
        <taxon>Oculatellales</taxon>
        <taxon>Oculatellaceae</taxon>
        <taxon>Thermocoleostomius</taxon>
    </lineage>
</organism>
<dbReference type="PROSITE" id="PS51725">
    <property type="entry name" value="ABM"/>
    <property type="match status" value="1"/>
</dbReference>
<dbReference type="KEGG" id="tsin:OXH18_08595"/>
<reference evidence="2" key="1">
    <citation type="submission" date="2022-12" db="EMBL/GenBank/DDBJ databases">
        <title>Polyphasic identification of a Novel Hot-Spring Cyanobacterium Ocullathermofonsia sinensis gen nov. sp. nov. and Genomic Insights on its Adaptations to the Thermal Habitat.</title>
        <authorList>
            <person name="Daroch M."/>
            <person name="Tang J."/>
            <person name="Jiang Y."/>
        </authorList>
    </citation>
    <scope>NUCLEOTIDE SEQUENCE</scope>
    <source>
        <strain evidence="2">PKUAC-SCTA174</strain>
    </source>
</reference>
<dbReference type="Gene3D" id="3.30.70.100">
    <property type="match status" value="1"/>
</dbReference>
<dbReference type="RefSeq" id="WP_268612107.1">
    <property type="nucleotide sequence ID" value="NZ_CP113797.1"/>
</dbReference>
<proteinExistence type="predicted"/>